<dbReference type="GO" id="GO:0019031">
    <property type="term" value="C:viral envelope"/>
    <property type="evidence" value="ECO:0007669"/>
    <property type="project" value="UniProtKB-KW"/>
</dbReference>
<keyword evidence="19 32" id="KW-1043">Host membrane</keyword>
<keyword evidence="15 32" id="KW-0053">Apoptosis</keyword>
<evidence type="ECO:0000256" key="20">
    <source>
        <dbReference type="ARBA" id="ARBA00022879"/>
    </source>
</evidence>
<evidence type="ECO:0000256" key="13">
    <source>
        <dbReference type="ARBA" id="ARBA00022685"/>
    </source>
</evidence>
<comment type="subunit">
    <text evidence="32">The mature envelope protein (Env) consists of a homotrimer of non-covalently associated gp120-gp41 heterodimers. The resulting complex protrudes from the virus surface as a spike. There seems to be as few as 10 spikes on the average virion. Surface protein gp120 interacts with host CD4, CCR5 and CXCR4. Gp120 also interacts with the C-type lectins CD209/DC-SIGN and CLEC4M/DC-SIGNR (collectively referred to as DC-SIGN(R)). Gp120 and gp41 interact with GalCer. Gp120 interacts with host ITGA4/ITGB7 complex; on CD4+ T-cells, this interaction results in rapid activation of integrin ITGAL/LFA-1, which facilitates efficient cell-to-cell spreading of HIV-1. Gp120 interacts with cell-associated heparan sulfate; this interaction increases virus infectivity on permissive cells and may be involved in infection of CD4- cells.</text>
</comment>
<evidence type="ECO:0000256" key="27">
    <source>
        <dbReference type="ARBA" id="ARBA00023157"/>
    </source>
</evidence>
<feature type="lipid moiety-binding region" description="S-palmitoyl cysteine; by host" evidence="32">
    <location>
        <position position="825"/>
    </location>
</feature>
<feature type="transmembrane region" description="Helical" evidence="33">
    <location>
        <begin position="493"/>
        <end position="516"/>
    </location>
</feature>
<comment type="PTM">
    <text evidence="32">Highly glycosylated by host. The high number of glycan on the protein is reffered to as 'glycan shield' because it contributes to hide protein sequence from adaptive immune system.</text>
</comment>
<keyword evidence="23 32" id="KW-1039">Host endosome</keyword>
<evidence type="ECO:0000256" key="10">
    <source>
        <dbReference type="ARBA" id="ARBA00022570"/>
    </source>
</evidence>
<comment type="domain">
    <text evidence="32">The membrane proximal external region (MPER) present in gp41 is a tryptophan-rich region recognized by the antibodies 2F5, Z13, and 4E10. MPER seems to play a role in fusion.</text>
</comment>
<keyword evidence="8 32" id="KW-1170">Fusion of virus membrane with host endosomal membrane</keyword>
<evidence type="ECO:0000256" key="9">
    <source>
        <dbReference type="ARBA" id="ARBA00022511"/>
    </source>
</evidence>
<evidence type="ECO:0000256" key="1">
    <source>
        <dbReference type="ARBA" id="ARBA00004402"/>
    </source>
</evidence>
<evidence type="ECO:0000256" key="15">
    <source>
        <dbReference type="ARBA" id="ARBA00022703"/>
    </source>
</evidence>
<evidence type="ECO:0000256" key="11">
    <source>
        <dbReference type="ARBA" id="ARBA00022581"/>
    </source>
</evidence>
<comment type="domain">
    <text evidence="32">Some of the most genetically diverse regions of the viral genome are present in Env. They are called variable regions 1 through 5 (V1 through V5). Coreceptor usage of gp120 is determined mainly by the primary structure of the third variable region (V3) in the outer domain of gp120. The sequence of V3 determines which coreceptor, CCR5 and/or CXCR4 (corresponding to R5/macrophage, X4/T cell and R5X4/T cell and macrophage tropism), is used to trigger the fusion potential of the Env complex, and hence which cells the virus can infect. Binding to CCR5 involves a region adjacent in addition to V3.</text>
</comment>
<feature type="domain" description="Human immunodeficiency virus 1 envelope glycoprotein Gp120" evidence="34">
    <location>
        <begin position="138"/>
        <end position="492"/>
    </location>
</feature>
<evidence type="ECO:0000256" key="28">
    <source>
        <dbReference type="ARBA" id="ARBA00023180"/>
    </source>
</evidence>
<keyword evidence="17 32" id="KW-1161">Viral attachment to host cell</keyword>
<keyword evidence="28 32" id="KW-0325">Glycoprotein</keyword>
<feature type="disulfide bond" evidence="32">
    <location>
        <begin position="207"/>
        <end position="236"/>
    </location>
</feature>
<evidence type="ECO:0000256" key="6">
    <source>
        <dbReference type="ARBA" id="ARBA00004650"/>
    </source>
</evidence>
<evidence type="ECO:0000256" key="7">
    <source>
        <dbReference type="ARBA" id="ARBA00022506"/>
    </source>
</evidence>
<dbReference type="Gene3D" id="1.20.5.490">
    <property type="entry name" value="Single helix bin"/>
    <property type="match status" value="1"/>
</dbReference>
<dbReference type="Pfam" id="PF00516">
    <property type="entry name" value="GP120"/>
    <property type="match status" value="1"/>
</dbReference>
<keyword evidence="9 32" id="KW-1032">Host cell membrane</keyword>
<dbReference type="Gene3D" id="1.10.287.210">
    <property type="match status" value="1"/>
</dbReference>
<dbReference type="GO" id="GO:0019064">
    <property type="term" value="P:fusion of virus membrane with host plasma membrane"/>
    <property type="evidence" value="ECO:0007669"/>
    <property type="project" value="UniProtKB-UniRule"/>
</dbReference>
<keyword evidence="27 32" id="KW-1015">Disulfide bond</keyword>
<keyword evidence="14 32" id="KW-0812">Transmembrane</keyword>
<feature type="site" description="Cleavage; by host furin" evidence="32">
    <location>
        <begin position="492"/>
        <end position="493"/>
    </location>
</feature>
<dbReference type="InterPro" id="IPR000328">
    <property type="entry name" value="GP41-like"/>
</dbReference>
<feature type="transmembrane region" description="Helical" evidence="33">
    <location>
        <begin position="13"/>
        <end position="41"/>
    </location>
</feature>
<dbReference type="CDD" id="cd09909">
    <property type="entry name" value="HIV-1-like_HR1-HR2"/>
    <property type="match status" value="1"/>
</dbReference>
<dbReference type="FunFam" id="1.10.287.210:FF:000001">
    <property type="entry name" value="Envelope glycoprotein gp160"/>
    <property type="match status" value="1"/>
</dbReference>
<evidence type="ECO:0000256" key="14">
    <source>
        <dbReference type="ARBA" id="ARBA00022692"/>
    </source>
</evidence>
<name>L7WIQ0_HV1</name>
<keyword evidence="25 32" id="KW-0472">Membrane</keyword>
<comment type="subcellular location">
    <molecule>Transmembrane protein gp41</molecule>
    <subcellularLocation>
        <location evidence="32">Virion membrane</location>
        <topology evidence="32">Single-pass type I membrane protein</topology>
    </subcellularLocation>
    <subcellularLocation>
        <location evidence="32">Host cell membrane</location>
        <topology evidence="32">Single-pass type I membrane protein</topology>
    </subcellularLocation>
    <subcellularLocation>
        <location evidence="32">Host endosome membrane</location>
        <topology evidence="32">Single-pass type I membrane protein</topology>
    </subcellularLocation>
    <text evidence="32">It is probably concentrated at the site of budding and incorporated into the virions possibly by contacts between the cytoplasmic tail of Env and the N-terminus of Gag.</text>
</comment>
<dbReference type="FunFam" id="2.170.40.20:FF:000004">
    <property type="entry name" value="Envelope glycoprotein gp160"/>
    <property type="match status" value="1"/>
</dbReference>
<dbReference type="InterPro" id="IPR037527">
    <property type="entry name" value="Gp160"/>
</dbReference>
<dbReference type="SUPFAM" id="SSF58069">
    <property type="entry name" value="Virus ectodomain"/>
    <property type="match status" value="1"/>
</dbReference>
<evidence type="ECO:0000256" key="30">
    <source>
        <dbReference type="ARBA" id="ARBA00023288"/>
    </source>
</evidence>
<evidence type="ECO:0000259" key="35">
    <source>
        <dbReference type="Pfam" id="PF00517"/>
    </source>
</evidence>
<keyword evidence="10 32" id="KW-1165">Clathrin-mediated endocytosis of virus by host</keyword>
<feature type="short sequence motif" description="YXXL motif; contains endocytosis signal" evidence="32">
    <location>
        <begin position="693"/>
        <end position="696"/>
    </location>
</feature>
<reference evidence="36" key="1">
    <citation type="journal article" date="2012" name="PLoS Pathog.">
        <title>Central Nervous System Compartmentalization of HIV-1 Subtype C Variants Early and Late in Infection in Young Children.</title>
        <authorList>
            <person name="Sturdevant C.B."/>
            <person name="Dow A."/>
            <person name="Jabara C.B."/>
            <person name="Joseph S.B."/>
            <person name="Schnell G."/>
            <person name="Takamune N."/>
            <person name="Mallewa M."/>
            <person name="Heyderman R.S."/>
            <person name="Van Rie A."/>
            <person name="Swanstrom R."/>
        </authorList>
    </citation>
    <scope>NUCLEOTIDE SEQUENCE</scope>
    <source>
        <strain evidence="36">3009_Plasma_Visit_1_amplicon3</strain>
    </source>
</reference>
<keyword evidence="24 32" id="KW-0175">Coiled coil</keyword>
<keyword evidence="26 32" id="KW-0564">Palmitate</keyword>
<sequence>MRVMGILRNCQQWWIWASLGFWMLMICSVLGNLWVTVYYGVPVWKEAKTTLFCASDAKAYDKEVHNVWATHACVPTDPNPQEMFLENVTENFNIWENDMVDQMHEDIISLWDQSLKPCVKLTPLCVTLNCTEDRSNNTEFEKMQNCSFNITTELKDRKQQVHALFYRPDIVPLNESTKSYRLINCNTSAITQACPKVSFEPIPIHYCAPAGYAILKCNNETFNGAGPCNNVSTVQCTHGIKPVVSTQLLLNGSLAEGDVIIRSENLTDNIKTIIVHLNESVEIYCTRPGNNTRKSVRIGPGQTFYTNDIIGDIRKAYCNVSANNWNRTLQLVGEKLAEHFPNKTIKFENSSGGDLEVTTHSFNCRGEFFYCNTAGLFNYMYNAKSTNLTEPSDNNITLQCRIKQIINMWQGVGRAMYAPPIAGNITCRSNITGILLTRDGGPTNDTEIFRPGGGDMRDNWRSELYKYKVVEIKPLGVAPTEAKRRVVEREKRTVGIGAVFLGFLGAAGSTMGAASITLTAQARQLLSGIVQQQSNLLMAIEAQQHMLQLTVWGIKQLQARVLAIERYLKDQQLLGMWGCSGKLICTTAVPWNSSWSNRTTGDIWGNMTWMQWDREINNYTNTIYRLLEESQNQQENNEKDLLALDSWKNLWSWFDISNWLWYIRIFIMIVGGLIGLRIIFAVFSLVNRVRQGYSPLSFQTLTPNPRELDRLGRIEEGGGEQDKDRSIRLVNGFLALAWDDLRSLCPFSYHRLRDFILIVTRAVELLGRNSFRGLQRGWEALKYLGNLVQYWLTEIKKSAISLIDTIAIAVAEGTDRIIEVVQRICRAICNIPTRIRQGFETALL</sequence>
<dbReference type="Pfam" id="PF00517">
    <property type="entry name" value="GP41"/>
    <property type="match status" value="1"/>
</dbReference>
<feature type="short sequence motif" description="Di-leucine internalization motif" evidence="32">
    <location>
        <begin position="843"/>
        <end position="844"/>
    </location>
</feature>
<comment type="domain">
    <text evidence="32">The YXXL motif is involved in determining the exact site of viral release at the surface of infected mononuclear cells and promotes endocytosis. YXXL and di-leucine endocytosis motifs interact directly or indirectly with the clathrin adapter complexes, opperate independently, and their activities are not additive.</text>
</comment>
<organism evidence="36">
    <name type="scientific">Human immunodeficiency virus type 1</name>
    <name type="common">HIV-1</name>
    <dbReference type="NCBI Taxonomy" id="11676"/>
    <lineage>
        <taxon>Viruses</taxon>
        <taxon>Riboviria</taxon>
        <taxon>Pararnavirae</taxon>
        <taxon>Artverviricota</taxon>
        <taxon>Revtraviricetes</taxon>
        <taxon>Ortervirales</taxon>
        <taxon>Retroviridae</taxon>
        <taxon>Orthoretrovirinae</taxon>
        <taxon>Lentivirus</taxon>
        <taxon>Lentivirus humimdef1</taxon>
    </lineage>
</organism>
<keyword evidence="29 32" id="KW-0899">Viral immunoevasion</keyword>
<dbReference type="GO" id="GO:0005198">
    <property type="term" value="F:structural molecule activity"/>
    <property type="evidence" value="ECO:0007669"/>
    <property type="project" value="UniProtKB-UniRule"/>
</dbReference>
<organismHost>
    <name type="scientific">Homo sapiens</name>
    <name type="common">Human</name>
    <dbReference type="NCBI Taxonomy" id="9606"/>
</organismHost>
<dbReference type="GO" id="GO:0019062">
    <property type="term" value="P:virion attachment to host cell"/>
    <property type="evidence" value="ECO:0007669"/>
    <property type="project" value="UniProtKB-UniRule"/>
</dbReference>
<evidence type="ECO:0000256" key="26">
    <source>
        <dbReference type="ARBA" id="ARBA00023139"/>
    </source>
</evidence>
<keyword evidence="11 32" id="KW-0945">Host-virus interaction</keyword>
<feature type="disulfide bond" evidence="32">
    <location>
        <begin position="53"/>
        <end position="73"/>
    </location>
</feature>
<keyword evidence="12 32" id="KW-1162">Viral penetration into host cytoplasm</keyword>
<feature type="transmembrane region" description="Helical" evidence="33">
    <location>
        <begin position="659"/>
        <end position="686"/>
    </location>
</feature>
<evidence type="ECO:0000256" key="19">
    <source>
        <dbReference type="ARBA" id="ARBA00022870"/>
    </source>
</evidence>
<feature type="region of interest" description="MPER; binding to GalCer" evidence="32">
    <location>
        <begin position="643"/>
        <end position="664"/>
    </location>
</feature>
<dbReference type="EMBL" id="KC186680">
    <property type="protein sequence ID" value="AGC80515.1"/>
    <property type="molecule type" value="Genomic_RNA"/>
</dbReference>
<comment type="miscellaneous">
    <text evidence="32">Inhibitors targeting HIV-1 viral envelope proteins are used as antiretroviral drugs. Attachment of virions to the cell surface via non-specific interactions and CD4 binding can be blocked by inhibitors that include cyanovirin-N, cyclotriazadisulfonamide analogs, PRO 2000, TNX 355 and PRO 542. In addition, BMS 806 can block CD4-induced conformational changes. Env interactions with the coreceptor molecules can be targeted by CCR5 antagonists including SCH-D, maraviroc (UK 427857) and aplaviroc (GW 873140), and the CXCR4 antagonist AMD 070. Fusion of viral and cellular membranes can be inhibited by peptides such as enfuvirtide and tifuvirtide (T 1249). Resistance to inhibitors associated with mutations in Env are observed. Most of the time, single mutations confer only a modest reduction in drug susceptibility. Combination of several mutations is usually required to develop a high-level drug resistance.</text>
</comment>
<protein>
    <recommendedName>
        <fullName evidence="32">Envelope glycoprotein gp160</fullName>
    </recommendedName>
    <alternativeName>
        <fullName evidence="32">Env polyprotein</fullName>
    </alternativeName>
    <component>
        <recommendedName>
            <fullName evidence="32">Surface protein gp120</fullName>
            <shortName evidence="32">SU</shortName>
        </recommendedName>
        <alternativeName>
            <fullName evidence="32">Glycoprotein 120</fullName>
            <shortName evidence="32">gp120</shortName>
        </alternativeName>
    </component>
    <component>
        <recommendedName>
            <fullName evidence="32">Transmembrane protein gp41</fullName>
            <shortName evidence="32">TM</shortName>
        </recommendedName>
        <alternativeName>
            <fullName evidence="32">Glycoprotein 41</fullName>
            <shortName evidence="32">gp41</shortName>
        </alternativeName>
    </component>
</protein>
<keyword evidence="31 32" id="KW-1160">Virus entry into host cell</keyword>
<comment type="function">
    <text evidence="32">Envelope glycoprotein gp160: Oligomerizes in the host endoplasmic reticulum into predominantly trimers. In a second time, gp160 transits in the host Golgi, where glycosylation is completed. The precursor is then proteolytically cleaved in the trans-Golgi and thereby activated by cellular furin or furin-like proteases to produce gp120 and gp41.</text>
</comment>
<dbReference type="GO" id="GO:0016020">
    <property type="term" value="C:membrane"/>
    <property type="evidence" value="ECO:0007669"/>
    <property type="project" value="UniProtKB-UniRule"/>
</dbReference>
<keyword evidence="20 32" id="KW-0261">Viral envelope protein</keyword>
<feature type="coiled-coil region" evidence="32">
    <location>
        <begin position="614"/>
        <end position="648"/>
    </location>
</feature>
<evidence type="ECO:0000256" key="32">
    <source>
        <dbReference type="HAMAP-Rule" id="MF_04083"/>
    </source>
</evidence>
<evidence type="ECO:0000256" key="25">
    <source>
        <dbReference type="ARBA" id="ARBA00023136"/>
    </source>
</evidence>
<keyword evidence="21 32" id="KW-1164">Virus endocytosis by host</keyword>
<dbReference type="Gene3D" id="2.170.40.20">
    <property type="entry name" value="Human immunodeficiency virus 1, Gp160, envelope glycoprotein"/>
    <property type="match status" value="2"/>
</dbReference>
<keyword evidence="30 32" id="KW-0449">Lipoprotein</keyword>
<keyword evidence="22 32" id="KW-1133">Transmembrane helix</keyword>
<evidence type="ECO:0000256" key="24">
    <source>
        <dbReference type="ARBA" id="ARBA00023054"/>
    </source>
</evidence>
<comment type="domain">
    <text evidence="32 33">The 17 amino acids long immunosuppressive region is present in many retroviral envelope proteins. Synthetic peptides derived from this relatively conserved sequence inhibit immune function in vitro and in vivo.</text>
</comment>
<keyword evidence="7 32" id="KW-1168">Fusion of virus membrane with host membrane</keyword>
<evidence type="ECO:0000259" key="34">
    <source>
        <dbReference type="Pfam" id="PF00516"/>
    </source>
</evidence>
<comment type="miscellaneous">
    <text evidence="32">HIV-1 lineages are divided in three main groups, M (for Major), O (for Outlier), and N (for New, or Non-M, Non-O). The vast majority of strains found worldwide belong to the group M. Group O seems to be endemic to and largely confined to Cameroon and neighboring countries in West Central Africa, where these viruses represent a small minority of HIV-1 strains. The group N is represented by a limited number of isolates from Cameroonian persons. The group M is further subdivided in 9 clades or subtypes (A to D, F to H, J and K).</text>
</comment>
<comment type="subcellular location">
    <subcellularLocation>
        <location evidence="3">Host cell membrane</location>
        <topology evidence="3">Peripheral membrane protein</topology>
    </subcellularLocation>
    <subcellularLocation>
        <location evidence="1">Host cell membrane</location>
        <topology evidence="1">Single-pass type I membrane protein</topology>
    </subcellularLocation>
    <subcellularLocation>
        <location evidence="2">Host endosome membrane</location>
        <topology evidence="2">Peripheral membrane protein</topology>
    </subcellularLocation>
    <subcellularLocation>
        <location evidence="5">Host endosome membrane</location>
        <topology evidence="5">Single-pass type I membrane protein</topology>
    </subcellularLocation>
    <subcellularLocation>
        <location evidence="6">Virion membrane</location>
        <topology evidence="6">Peripheral membrane protein</topology>
    </subcellularLocation>
    <subcellularLocation>
        <location evidence="4">Virion membrane</location>
        <topology evidence="4">Single-pass type I membrane protein</topology>
    </subcellularLocation>
</comment>
<feature type="disulfide bond" evidence="32">
    <location>
        <begin position="579"/>
        <end position="585"/>
    </location>
</feature>
<evidence type="ECO:0000256" key="4">
    <source>
        <dbReference type="ARBA" id="ARBA00004563"/>
    </source>
</evidence>
<feature type="domain" description="Retroviral envelope protein GP41-like" evidence="35">
    <location>
        <begin position="511"/>
        <end position="702"/>
    </location>
</feature>
<keyword evidence="18 32" id="KW-0946">Virion</keyword>
<feature type="chain" id="PRO_5023285776" description="Transmembrane protein gp41" evidence="32">
    <location>
        <begin position="493"/>
        <end position="844"/>
    </location>
</feature>
<evidence type="ECO:0000256" key="8">
    <source>
        <dbReference type="ARBA" id="ARBA00022510"/>
    </source>
</evidence>
<comment type="domain">
    <text evidence="32">The CD4-binding region is targeted by the antibody b12.</text>
</comment>
<feature type="region of interest" description="Immunosuppression" evidence="32">
    <location>
        <begin position="555"/>
        <end position="573"/>
    </location>
</feature>
<feature type="chain" id="PRO_5023285777" description="Envelope glycoprotein gp160" evidence="32">
    <location>
        <begin position="32"/>
        <end position="844"/>
    </location>
</feature>
<feature type="topological domain" description="Cytoplasmic" evidence="32">
    <location>
        <begin position="687"/>
        <end position="844"/>
    </location>
</feature>
<dbReference type="InterPro" id="IPR000777">
    <property type="entry name" value="HIV1_Gp120"/>
</dbReference>
<dbReference type="GO" id="GO:0044175">
    <property type="term" value="C:host cell endosome membrane"/>
    <property type="evidence" value="ECO:0007669"/>
    <property type="project" value="UniProtKB-SubCell"/>
</dbReference>
<dbReference type="GO" id="GO:0055036">
    <property type="term" value="C:virion membrane"/>
    <property type="evidence" value="ECO:0007669"/>
    <property type="project" value="UniProtKB-SubCell"/>
</dbReference>
<evidence type="ECO:0000256" key="3">
    <source>
        <dbReference type="ARBA" id="ARBA00004505"/>
    </source>
</evidence>
<gene>
    <name evidence="32 36" type="primary">env</name>
</gene>
<dbReference type="GO" id="GO:1903911">
    <property type="term" value="P:positive regulation of receptor clustering"/>
    <property type="evidence" value="ECO:0007669"/>
    <property type="project" value="UniProtKB-UniRule"/>
</dbReference>
<evidence type="ECO:0000256" key="18">
    <source>
        <dbReference type="ARBA" id="ARBA00022844"/>
    </source>
</evidence>
<evidence type="ECO:0000256" key="16">
    <source>
        <dbReference type="ARBA" id="ARBA00022729"/>
    </source>
</evidence>
<reference evidence="36" key="2">
    <citation type="submission" date="2012-11" db="EMBL/GenBank/DDBJ databases">
        <authorList>
            <person name="Buckheit Sturdevant C."/>
            <person name="Dow A."/>
            <person name="Jabara C.B."/>
            <person name="Joseph S.B."/>
            <person name="Schnell G."/>
            <person name="Takamune N."/>
            <person name="Mallewa M."/>
            <person name="Heyderman R.S."/>
            <person name="Van Rie A."/>
            <person name="Swanstrom R."/>
        </authorList>
    </citation>
    <scope>NUCLEOTIDE SEQUENCE</scope>
    <source>
        <strain evidence="36">3009_Plasma_Visit_1_amplicon3</strain>
    </source>
</reference>
<feature type="lipid moiety-binding region" description="S-palmitoyl cysteine; by host" evidence="32">
    <location>
        <position position="745"/>
    </location>
</feature>
<dbReference type="GO" id="GO:0039654">
    <property type="term" value="P:fusion of virus membrane with host endosome membrane"/>
    <property type="evidence" value="ECO:0007669"/>
    <property type="project" value="UniProtKB-UniRule"/>
</dbReference>
<comment type="function">
    <text evidence="32">Transmembrane protein gp41: Acts as a class I viral fusion protein. Under the current model, the protein has at least 3 conformational states: pre-fusion native state, pre-hairpin intermediate state, and post-fusion hairpin state. During fusion of viral and target intracellular membranes, the coiled coil regions (heptad repeats) assume a trimer-of-hairpins structure, positioning the fusion peptide in close proximity to the C-terminal region of the ectodomain. The formation of this structure appears to drive apposition and subsequent fusion of viral and target cell membranes. Complete fusion occurs in host cell endosomes and is dynamin-dependent, however some lipid transfer might occur at the plasma membrane. The virus undergoes clathrin-dependent internalization long before endosomal fusion, thus minimizing the surface exposure of conserved viral epitopes during fusion and reducing the efficacy of inhibitors targeting these epitopes. Membranes fusion leads to delivery of the nucleocapsid into the cytoplasm.</text>
</comment>
<dbReference type="GO" id="GO:0019082">
    <property type="term" value="P:viral protein processing"/>
    <property type="evidence" value="ECO:0007669"/>
    <property type="project" value="UniProtKB-UniRule"/>
</dbReference>
<comment type="caution">
    <text evidence="32 33">Lacks conserved residue(s) required for the propagation of feature annotation.</text>
</comment>
<comment type="similarity">
    <text evidence="32">Belongs to the HIV-1 env protein family.</text>
</comment>
<dbReference type="GO" id="GO:0075512">
    <property type="term" value="P:clathrin-dependent endocytosis of virus by host cell"/>
    <property type="evidence" value="ECO:0007669"/>
    <property type="project" value="UniProtKB-UniRule"/>
</dbReference>
<dbReference type="GO" id="GO:0052031">
    <property type="term" value="P:symbiont-mediated perturbation of host defense response"/>
    <property type="evidence" value="ECO:0007669"/>
    <property type="project" value="UniProtKB-UniRule"/>
</dbReference>
<dbReference type="HAMAP" id="MF_04083">
    <property type="entry name" value="HIV_ENV"/>
    <property type="match status" value="1"/>
</dbReference>
<dbReference type="GO" id="GO:0020002">
    <property type="term" value="C:host cell plasma membrane"/>
    <property type="evidence" value="ECO:0007669"/>
    <property type="project" value="UniProtKB-SubCell"/>
</dbReference>
<evidence type="ECO:0000256" key="22">
    <source>
        <dbReference type="ARBA" id="ARBA00022989"/>
    </source>
</evidence>
<dbReference type="GO" id="GO:1903908">
    <property type="term" value="P:positive regulation of plasma membrane raft polarization"/>
    <property type="evidence" value="ECO:0007669"/>
    <property type="project" value="UniProtKB-UniRule"/>
</dbReference>
<proteinExistence type="inferred from homology"/>
<comment type="PTM">
    <text evidence="32">Palmitoylation of the transmembrane protein and of Env polyprotein (prior to its proteolytic cleavage) is essential for their association with host cell membrane lipid rafts. Palmitoylation is therefore required for envelope trafficking to classical lipid rafts, but not for viral replication.</text>
</comment>
<accession>L7WIQ0</accession>
<feature type="disulfide bond" evidence="32">
    <location>
        <begin position="217"/>
        <end position="228"/>
    </location>
</feature>
<comment type="function">
    <text evidence="32">Surface protein gp120: Attaches the virus to the host lymphoid cell by binding to the primary receptor CD4. This interaction induces a structural rearrangement creating a high affinity binding site for a chemokine coreceptor like CXCR4 and/or CCR5. Acts as a ligand for CD209/DC-SIGN and CLEC4M/DC-SIGNR, which are respectively found on dendritic cells (DCs), and on endothelial cells of liver sinusoids and lymph node sinuses. These interactions allow capture of viral particles at mucosal surfaces by these cells and subsequent transmission to permissive cells. HIV subverts the migration properties of dendritic cells to gain access to CD4+ T-cells in lymph nodes. Virus transmission to permissive T-cells occurs either in trans (without DCs infection, through viral capture and transmission), or in cis (following DCs productive infection, through the usual CD4-gp120 interaction), thereby inducing a robust infection. In trans infection, bound virions remain infectious over days and it is proposed that they are not degraded, but protected in non-lysosomal acidic organelles within the DCs close to the cell membrane thus contributing to the viral infectious potential during DCs' migration from the periphery to the lymphoid tissues. On arrival at lymphoid tissues, intact virions recycle back to DCs' cell surface allowing virus transmission to CD4+ T-cells.</text>
</comment>
<dbReference type="SUPFAM" id="SSF56502">
    <property type="entry name" value="gp120 core"/>
    <property type="match status" value="2"/>
</dbReference>
<evidence type="ECO:0000313" key="36">
    <source>
        <dbReference type="EMBL" id="AGC80515.1"/>
    </source>
</evidence>
<feature type="region of interest" description="Fusion peptide" evidence="32">
    <location>
        <begin position="493"/>
        <end position="513"/>
    </location>
</feature>
<evidence type="ECO:0000256" key="23">
    <source>
        <dbReference type="ARBA" id="ARBA00023046"/>
    </source>
</evidence>
<evidence type="ECO:0000256" key="29">
    <source>
        <dbReference type="ARBA" id="ARBA00023280"/>
    </source>
</evidence>
<evidence type="ECO:0000256" key="17">
    <source>
        <dbReference type="ARBA" id="ARBA00022804"/>
    </source>
</evidence>
<keyword evidence="16 32" id="KW-0732">Signal</keyword>
<feature type="region of interest" description="V2" evidence="32">
    <location>
        <begin position="146"/>
        <end position="185"/>
    </location>
</feature>
<evidence type="ECO:0000256" key="12">
    <source>
        <dbReference type="ARBA" id="ARBA00022595"/>
    </source>
</evidence>
<evidence type="ECO:0000256" key="21">
    <source>
        <dbReference type="ARBA" id="ARBA00022890"/>
    </source>
</evidence>
<comment type="PTM">
    <text evidence="32">Specific enzymatic cleavages in vivo yield mature proteins. Envelope glycoproteins are synthesized as a inactive precursor that is heavily N-glycosylated and processed likely by host cell furin in the Golgi to yield the mature SU and TM proteins. The cleavage site between SU and TM requires the minimal sequence [KR]-X-[KR]-R. About 2 of the 9 disulfide bonds of gp41 are reduced by P4HB/PDI, following binding to CD4 receptor.</text>
</comment>
<evidence type="ECO:0000256" key="31">
    <source>
        <dbReference type="ARBA" id="ARBA00023296"/>
    </source>
</evidence>
<dbReference type="InterPro" id="IPR036377">
    <property type="entry name" value="Gp120_core_sf"/>
</dbReference>
<evidence type="ECO:0000256" key="33">
    <source>
        <dbReference type="RuleBase" id="RU363095"/>
    </source>
</evidence>
<keyword evidence="13 32" id="KW-0165">Cleavage on pair of basic residues</keyword>
<evidence type="ECO:0000256" key="5">
    <source>
        <dbReference type="ARBA" id="ARBA00004578"/>
    </source>
</evidence>
<dbReference type="FunFam" id="2.170.40.20:FF:000003">
    <property type="entry name" value="Envelope glycoprotein gp160"/>
    <property type="match status" value="1"/>
</dbReference>
<comment type="subcellular location">
    <molecule>Surface protein gp120</molecule>
    <subcellularLocation>
        <location evidence="32">Virion membrane</location>
        <topology evidence="32">Peripheral membrane protein</topology>
    </subcellularLocation>
    <subcellularLocation>
        <location evidence="32">Host cell membrane</location>
        <topology evidence="32">Peripheral membrane protein</topology>
    </subcellularLocation>
    <subcellularLocation>
        <location evidence="32">Host endosome membrane</location>
        <topology evidence="32">Single-pass type I membrane protein</topology>
    </subcellularLocation>
    <text evidence="32">The surface protein is not anchored to the viral envelope, but associates with the extravirion surface through its binding to TM. It is probably concentrated at the site of budding and incorporated into the virions possibly by contacts between the cytoplasmic tail of Env and the N-terminus of Gag.</text>
</comment>
<feature type="region of interest" description="CD4-binding loop" evidence="32">
    <location>
        <begin position="350"/>
        <end position="360"/>
    </location>
</feature>
<evidence type="ECO:0000256" key="2">
    <source>
        <dbReference type="ARBA" id="ARBA00004433"/>
    </source>
</evidence>